<dbReference type="EMBL" id="BRVS01000001">
    <property type="protein sequence ID" value="GLB65574.1"/>
    <property type="molecule type" value="Genomic_DNA"/>
</dbReference>
<comment type="caution">
    <text evidence="2">The sequence shown here is derived from an EMBL/GenBank/DDBJ whole genome shotgun (WGS) entry which is preliminary data.</text>
</comment>
<dbReference type="InterPro" id="IPR016032">
    <property type="entry name" value="Sig_transdc_resp-reg_C-effctor"/>
</dbReference>
<evidence type="ECO:0000313" key="2">
    <source>
        <dbReference type="EMBL" id="GLB65574.1"/>
    </source>
</evidence>
<dbReference type="InterPro" id="IPR036388">
    <property type="entry name" value="WH-like_DNA-bd_sf"/>
</dbReference>
<dbReference type="SUPFAM" id="SSF46894">
    <property type="entry name" value="C-terminal effector domain of the bipartite response regulators"/>
    <property type="match status" value="1"/>
</dbReference>
<dbReference type="RefSeq" id="WP_264793769.1">
    <property type="nucleotide sequence ID" value="NZ_BRVS01000001.1"/>
</dbReference>
<organism evidence="2 3">
    <name type="scientific">Arthrobacter mangrovi</name>
    <dbReference type="NCBI Taxonomy" id="2966350"/>
    <lineage>
        <taxon>Bacteria</taxon>
        <taxon>Bacillati</taxon>
        <taxon>Actinomycetota</taxon>
        <taxon>Actinomycetes</taxon>
        <taxon>Micrococcales</taxon>
        <taxon>Micrococcaceae</taxon>
        <taxon>Arthrobacter</taxon>
    </lineage>
</organism>
<evidence type="ECO:0000313" key="3">
    <source>
        <dbReference type="Proteomes" id="UP001209654"/>
    </source>
</evidence>
<dbReference type="Pfam" id="PF00196">
    <property type="entry name" value="GerE"/>
    <property type="match status" value="1"/>
</dbReference>
<dbReference type="InterPro" id="IPR027417">
    <property type="entry name" value="P-loop_NTPase"/>
</dbReference>
<feature type="domain" description="HTH luxR-type" evidence="1">
    <location>
        <begin position="851"/>
        <end position="913"/>
    </location>
</feature>
<dbReference type="Pfam" id="PF13191">
    <property type="entry name" value="AAA_16"/>
    <property type="match status" value="1"/>
</dbReference>
<evidence type="ECO:0000259" key="1">
    <source>
        <dbReference type="PROSITE" id="PS50043"/>
    </source>
</evidence>
<dbReference type="CDD" id="cd06170">
    <property type="entry name" value="LuxR_C_like"/>
    <property type="match status" value="1"/>
</dbReference>
<reference evidence="2 3" key="1">
    <citation type="journal article" date="2023" name="Int. J. Syst. Evol. Microbiol.">
        <title>Arthrobacter mangrovi sp. nov., an actinobacterium isolated from the rhizosphere of a mangrove.</title>
        <authorList>
            <person name="Hamada M."/>
            <person name="Saitou S."/>
            <person name="Enomoto N."/>
            <person name="Nanri K."/>
            <person name="Hidaka K."/>
            <person name="Miura T."/>
            <person name="Tamura T."/>
        </authorList>
    </citation>
    <scope>NUCLEOTIDE SEQUENCE [LARGE SCALE GENOMIC DNA]</scope>
    <source>
        <strain evidence="2 3">NBRC 112813</strain>
    </source>
</reference>
<dbReference type="Gene3D" id="3.40.50.300">
    <property type="entry name" value="P-loop containing nucleotide triphosphate hydrolases"/>
    <property type="match status" value="1"/>
</dbReference>
<dbReference type="Gene3D" id="1.10.10.10">
    <property type="entry name" value="Winged helix-like DNA-binding domain superfamily/Winged helix DNA-binding domain"/>
    <property type="match status" value="1"/>
</dbReference>
<sequence length="913" mass="96601">MESRALGAAADPAADADAVRRGHGAARPRGVFIGRGEELDGVSAALRDPARLGALVLGGAGIGKTVLALEALQAVQETHHIVHVRGSAVSSKLPYGALGYLLSELPEPALAHPVLAYQGLARLLRRKAAGRPVLLLVDNAHELDALSVTAVIQLALSGQARLLVLARGLTGAAEEFVQLWSDGRLKRFDLAPFTPAEAETLASRLLGGLVSRSAAEELWAHTAGSPLYMRLLVREQREAGSLVLQDGVWDLVAPMVRSGEIADVVRAQVARLEPGQRRIIELLAFAGELPLEVLLRLSDPFELDRLEEDGHLRVLPSIPPAVQLNQRLMAEVVRESVPPARSRELWEALAAVVSAVEIPAGTLLGFAAWSIACGVPLAAPTAIRAARRARHLQDPASALRFVRNVPGYALEPELVLEEASALHALGRLEEAAAVLEAVQPRAEADLRLWVRLGVERHRVLRRLPGRAPEAADAVAAIRRAAAAAPGNNDGGASLAWEAVLLEAEFAAFEGRHAQFPPELEDLYGNESLPLGMRLYAGCLLAEAWVLTGRCGDALAIVAWLEAGAANPSLSPSMRDTVLVRIFEVLLASGQWRRCRELLAPQPGAGRVGAARGTAGELAAGLLHAACGHPDEALELLLPALAKLKRRDPAGTAPLALAAAAYASALQGDAGRAERCLYELERSEQELAWSIRSWTRYFEVLARAALAGFGVVGEGPRQAKATEAAGPGRFTAKLLAEAQHAARLGLPASGGAFLTAAARLGDTEAAARLLAEAPQDCGPAGELGELFAAGLLRNDGAALLQAARLASAEGNDLFACQAAAAAQPYAADQLAARQARELANASFRRLRPEHGLRRRFGMLGRFEQELAVAAAGGKSSSELAKELNLSPRTVDWHLGKIYVKLHVSSRAELAELLT</sequence>
<dbReference type="InterPro" id="IPR000792">
    <property type="entry name" value="Tscrpt_reg_LuxR_C"/>
</dbReference>
<dbReference type="Proteomes" id="UP001209654">
    <property type="component" value="Unassembled WGS sequence"/>
</dbReference>
<protein>
    <recommendedName>
        <fullName evidence="1">HTH luxR-type domain-containing protein</fullName>
    </recommendedName>
</protein>
<dbReference type="InterPro" id="IPR041664">
    <property type="entry name" value="AAA_16"/>
</dbReference>
<dbReference type="SUPFAM" id="SSF52540">
    <property type="entry name" value="P-loop containing nucleoside triphosphate hydrolases"/>
    <property type="match status" value="1"/>
</dbReference>
<dbReference type="PROSITE" id="PS50043">
    <property type="entry name" value="HTH_LUXR_2"/>
    <property type="match status" value="1"/>
</dbReference>
<dbReference type="SMART" id="SM00421">
    <property type="entry name" value="HTH_LUXR"/>
    <property type="match status" value="1"/>
</dbReference>
<proteinExistence type="predicted"/>
<keyword evidence="3" id="KW-1185">Reference proteome</keyword>
<name>A0ABQ5MNK5_9MICC</name>
<accession>A0ABQ5MNK5</accession>
<gene>
    <name evidence="2" type="ORF">AHIS1636_00130</name>
</gene>